<dbReference type="AlphaFoldDB" id="E4YUQ0"/>
<dbReference type="Pfam" id="PF00535">
    <property type="entry name" value="Glycos_transf_2"/>
    <property type="match status" value="1"/>
</dbReference>
<name>E4YUQ0_OIKDI</name>
<organism evidence="3">
    <name type="scientific">Oikopleura dioica</name>
    <name type="common">Tunicate</name>
    <dbReference type="NCBI Taxonomy" id="34765"/>
    <lineage>
        <taxon>Eukaryota</taxon>
        <taxon>Metazoa</taxon>
        <taxon>Chordata</taxon>
        <taxon>Tunicata</taxon>
        <taxon>Appendicularia</taxon>
        <taxon>Copelata</taxon>
        <taxon>Oikopleuridae</taxon>
        <taxon>Oikopleura</taxon>
    </lineage>
</organism>
<proteinExistence type="predicted"/>
<feature type="domain" description="Glycosyltransferase 2-like" evidence="2">
    <location>
        <begin position="189"/>
        <end position="310"/>
    </location>
</feature>
<reference evidence="3" key="1">
    <citation type="journal article" date="2010" name="Science">
        <title>Plasticity of animal genome architecture unmasked by rapid evolution of a pelagic tunicate.</title>
        <authorList>
            <person name="Denoeud F."/>
            <person name="Henriet S."/>
            <person name="Mungpakdee S."/>
            <person name="Aury J.M."/>
            <person name="Da Silva C."/>
            <person name="Brinkmann H."/>
            <person name="Mikhaleva J."/>
            <person name="Olsen L.C."/>
            <person name="Jubin C."/>
            <person name="Canestro C."/>
            <person name="Bouquet J.M."/>
            <person name="Danks G."/>
            <person name="Poulain J."/>
            <person name="Campsteijn C."/>
            <person name="Adamski M."/>
            <person name="Cross I."/>
            <person name="Yadetie F."/>
            <person name="Muffato M."/>
            <person name="Louis A."/>
            <person name="Butcher S."/>
            <person name="Tsagkogeorga G."/>
            <person name="Konrad A."/>
            <person name="Singh S."/>
            <person name="Jensen M.F."/>
            <person name="Cong E.H."/>
            <person name="Eikeseth-Otteraa H."/>
            <person name="Noel B."/>
            <person name="Anthouard V."/>
            <person name="Porcel B.M."/>
            <person name="Kachouri-Lafond R."/>
            <person name="Nishino A."/>
            <person name="Ugolini M."/>
            <person name="Chourrout P."/>
            <person name="Nishida H."/>
            <person name="Aasland R."/>
            <person name="Huzurbazar S."/>
            <person name="Westhof E."/>
            <person name="Delsuc F."/>
            <person name="Lehrach H."/>
            <person name="Reinhardt R."/>
            <person name="Weissenbach J."/>
            <person name="Roy S.W."/>
            <person name="Artiguenave F."/>
            <person name="Postlethwait J.H."/>
            <person name="Manak J.R."/>
            <person name="Thompson E.M."/>
            <person name="Jaillon O."/>
            <person name="Du Pasquier L."/>
            <person name="Boudinot P."/>
            <person name="Liberles D.A."/>
            <person name="Volff J.N."/>
            <person name="Philippe H."/>
            <person name="Lenhard B."/>
            <person name="Roest Crollius H."/>
            <person name="Wincker P."/>
            <person name="Chourrout D."/>
        </authorList>
    </citation>
    <scope>NUCLEOTIDE SEQUENCE [LARGE SCALE GENOMIC DNA]</scope>
</reference>
<dbReference type="CDD" id="cd00761">
    <property type="entry name" value="Glyco_tranf_GTA_type"/>
    <property type="match status" value="1"/>
</dbReference>
<dbReference type="SUPFAM" id="SSF53448">
    <property type="entry name" value="Nucleotide-diphospho-sugar transferases"/>
    <property type="match status" value="1"/>
</dbReference>
<feature type="coiled-coil region" evidence="1">
    <location>
        <begin position="454"/>
        <end position="481"/>
    </location>
</feature>
<protein>
    <recommendedName>
        <fullName evidence="2">Glycosyltransferase 2-like domain-containing protein</fullName>
    </recommendedName>
</protein>
<dbReference type="Proteomes" id="UP000011014">
    <property type="component" value="Unassembled WGS sequence"/>
</dbReference>
<evidence type="ECO:0000313" key="3">
    <source>
        <dbReference type="EMBL" id="CBY39189.1"/>
    </source>
</evidence>
<sequence length="786" mass="90092">MTYNFSAAAGDQPRNSTKASLLIGKSTVDFNQTTIRRNNDFKSYMKNHIFDYVKSPLHVIGANTPIEFVSAGYEIAPDEIFSPHVVIKLPESTIVELILETTVGDFLIDGEPIDLKKDRKTSVQKANKFLEQIQYKSRFYDARAIKDIVKISVIEGSTNYQISFLIKRLALPLMTYRTGDSINDRVTILTKTLFRYPCLYRFLDSVQAKYPGMTIIVADDNPDDTFEVISKEKYPAVKQYKMPAEEGWFAGRALAISQVRTDYFVWCDDDFVFYEESDMEYMVDVLDKSGFDIVGGGVDTHKRNAWQSSDFIEIKTSPEGYCYTRKPFPTLMTLPGFDNCYVVDIILNFFMARTNTAGTVRQDPNFNRQAHPEYFVDSLGRSRVAWCGKASIHHVRYCPKNEHSAELIRLYHDRRQVADEDKREMSSKSQLHMFFIGIILGIIVNNVYLTLPKYMEVDKVSRKIENRVENVEKQIAKLENSPQEIKCPEIKIPEKLEQIIAPEKPTKYEKPSSLFKNINDVLITDEFSAISAWDKSVPSEYESVEKLYSEEKCDCGGGFQYDEKSTVDFNQTTIRRNNDFKSYMKNHIFDYVKSPLHVIGANTPIEFVSAGYEIAPDEIFSPHVVIKLPESTVVELILETTVGDFLIDGEPIDLKKDRKISVQEANEFLEKIQYKSRFYDARAIKDIVKISVIEGSTNYQISFPVTIKRLALPLMTYRTGDSINDRVTILTKTLFRYPCLYRFLDSVQAKYPGMTIIVADDNPDDTFEVISKEKYPAVACHFSSSN</sequence>
<dbReference type="EMBL" id="FN655456">
    <property type="protein sequence ID" value="CBY39189.1"/>
    <property type="molecule type" value="Genomic_DNA"/>
</dbReference>
<dbReference type="PANTHER" id="PTHR15046:SF3">
    <property type="entry name" value="BETA-1,4 N-ACETYLGALACTOSAMINYLTRANSFERASE 2-LIKE"/>
    <property type="match status" value="1"/>
</dbReference>
<dbReference type="Gene3D" id="3.90.550.10">
    <property type="entry name" value="Spore Coat Polysaccharide Biosynthesis Protein SpsA, Chain A"/>
    <property type="match status" value="1"/>
</dbReference>
<keyword evidence="1" id="KW-0175">Coiled coil</keyword>
<gene>
    <name evidence="3" type="ORF">GSOID_T00019739001</name>
</gene>
<dbReference type="InterPro" id="IPR029044">
    <property type="entry name" value="Nucleotide-diphossugar_trans"/>
</dbReference>
<evidence type="ECO:0000259" key="2">
    <source>
        <dbReference type="Pfam" id="PF00535"/>
    </source>
</evidence>
<dbReference type="PANTHER" id="PTHR15046">
    <property type="entry name" value="GLYCO_TRANS_2-LIKE DOMAIN-CONTAINING PROTEIN"/>
    <property type="match status" value="1"/>
</dbReference>
<dbReference type="InterPro" id="IPR001173">
    <property type="entry name" value="Glyco_trans_2-like"/>
</dbReference>
<evidence type="ECO:0000256" key="1">
    <source>
        <dbReference type="SAM" id="Coils"/>
    </source>
</evidence>
<accession>E4YUQ0</accession>